<keyword evidence="1" id="KW-0472">Membrane</keyword>
<name>A0A839XW11_9PSEU</name>
<comment type="caution">
    <text evidence="2">The sequence shown here is derived from an EMBL/GenBank/DDBJ whole genome shotgun (WGS) entry which is preliminary data.</text>
</comment>
<dbReference type="InterPro" id="IPR012348">
    <property type="entry name" value="RNR-like"/>
</dbReference>
<dbReference type="GO" id="GO:0016491">
    <property type="term" value="F:oxidoreductase activity"/>
    <property type="evidence" value="ECO:0007669"/>
    <property type="project" value="InterPro"/>
</dbReference>
<dbReference type="RefSeq" id="WP_221213489.1">
    <property type="nucleotide sequence ID" value="NZ_JACIBS010000003.1"/>
</dbReference>
<keyword evidence="1" id="KW-1133">Transmembrane helix</keyword>
<sequence length="332" mass="37910">MTLSSSTGVDPFDQEYRDLLATLSEGSVHQSFDPFQDIDWDAPEYAIDPHDRRWVLSADIDPLGATQWYRDLPLDRQIEIGKWRLANSLKVGSAFESILIRGMMQYIFKLPNGSAEFRYCLHEMTEECNHIQMFQELVNRIGVDVPGMRPWFRRMSPLIGVAGGYAHVILFIGILAGEEPIDHFQKAVIREGANMPPAVLRVMQIHIAEEARHISFGGDFLRVHIEKMGPAGKAVCALAFPLAMRWLAGEIMTPPRSFARQFGIPREVFREAFWRSEHSRAILSSYFGDMRKLATDLGLMNPISRQLWKRLHIDGKPSRYRGEPSRDARRVG</sequence>
<keyword evidence="3" id="KW-1185">Reference proteome</keyword>
<evidence type="ECO:0000313" key="3">
    <source>
        <dbReference type="Proteomes" id="UP000564573"/>
    </source>
</evidence>
<accession>A0A839XW11</accession>
<dbReference type="InterPro" id="IPR025859">
    <property type="entry name" value="AurF/CmlI"/>
</dbReference>
<evidence type="ECO:0008006" key="4">
    <source>
        <dbReference type="Google" id="ProtNLM"/>
    </source>
</evidence>
<dbReference type="InterPro" id="IPR009078">
    <property type="entry name" value="Ferritin-like_SF"/>
</dbReference>
<feature type="transmembrane region" description="Helical" evidence="1">
    <location>
        <begin position="158"/>
        <end position="177"/>
    </location>
</feature>
<evidence type="ECO:0000313" key="2">
    <source>
        <dbReference type="EMBL" id="MBB3665248.1"/>
    </source>
</evidence>
<dbReference type="Proteomes" id="UP000564573">
    <property type="component" value="Unassembled WGS sequence"/>
</dbReference>
<dbReference type="Gene3D" id="1.10.620.20">
    <property type="entry name" value="Ribonucleotide Reductase, subunit A"/>
    <property type="match status" value="1"/>
</dbReference>
<reference evidence="2 3" key="1">
    <citation type="submission" date="2020-08" db="EMBL/GenBank/DDBJ databases">
        <title>Sequencing the genomes of 1000 actinobacteria strains.</title>
        <authorList>
            <person name="Klenk H.-P."/>
        </authorList>
    </citation>
    <scope>NUCLEOTIDE SEQUENCE [LARGE SCALE GENOMIC DNA]</scope>
    <source>
        <strain evidence="2 3">DSM 45267</strain>
    </source>
</reference>
<dbReference type="Pfam" id="PF11583">
    <property type="entry name" value="AurF"/>
    <property type="match status" value="1"/>
</dbReference>
<organism evidence="2 3">
    <name type="scientific">Prauserella sediminis</name>
    <dbReference type="NCBI Taxonomy" id="577680"/>
    <lineage>
        <taxon>Bacteria</taxon>
        <taxon>Bacillati</taxon>
        <taxon>Actinomycetota</taxon>
        <taxon>Actinomycetes</taxon>
        <taxon>Pseudonocardiales</taxon>
        <taxon>Pseudonocardiaceae</taxon>
        <taxon>Prauserella</taxon>
        <taxon>Prauserella salsuginis group</taxon>
    </lineage>
</organism>
<gene>
    <name evidence="2" type="ORF">FB384_004201</name>
</gene>
<dbReference type="EMBL" id="JACIBS010000003">
    <property type="protein sequence ID" value="MBB3665248.1"/>
    <property type="molecule type" value="Genomic_DNA"/>
</dbReference>
<protein>
    <recommendedName>
        <fullName evidence="4">Diiron oxygenase</fullName>
    </recommendedName>
</protein>
<dbReference type="SUPFAM" id="SSF47240">
    <property type="entry name" value="Ferritin-like"/>
    <property type="match status" value="1"/>
</dbReference>
<evidence type="ECO:0000256" key="1">
    <source>
        <dbReference type="SAM" id="Phobius"/>
    </source>
</evidence>
<proteinExistence type="predicted"/>
<dbReference type="AlphaFoldDB" id="A0A839XW11"/>
<keyword evidence="1" id="KW-0812">Transmembrane</keyword>